<reference evidence="2" key="2">
    <citation type="submission" date="2018-03" db="EMBL/GenBank/DDBJ databases">
        <title>The Triticum urartu genome reveals the dynamic nature of wheat genome evolution.</title>
        <authorList>
            <person name="Ling H."/>
            <person name="Ma B."/>
            <person name="Shi X."/>
            <person name="Liu H."/>
            <person name="Dong L."/>
            <person name="Sun H."/>
            <person name="Cao Y."/>
            <person name="Gao Q."/>
            <person name="Zheng S."/>
            <person name="Li Y."/>
            <person name="Yu Y."/>
            <person name="Du H."/>
            <person name="Qi M."/>
            <person name="Li Y."/>
            <person name="Yu H."/>
            <person name="Cui Y."/>
            <person name="Wang N."/>
            <person name="Chen C."/>
            <person name="Wu H."/>
            <person name="Zhao Y."/>
            <person name="Zhang J."/>
            <person name="Li Y."/>
            <person name="Zhou W."/>
            <person name="Zhang B."/>
            <person name="Hu W."/>
            <person name="Eijk M."/>
            <person name="Tang J."/>
            <person name="Witsenboer H."/>
            <person name="Zhao S."/>
            <person name="Li Z."/>
            <person name="Zhang A."/>
            <person name="Wang D."/>
            <person name="Liang C."/>
        </authorList>
    </citation>
    <scope>NUCLEOTIDE SEQUENCE [LARGE SCALE GENOMIC DNA]</scope>
    <source>
        <strain evidence="2">cv. G1812</strain>
    </source>
</reference>
<dbReference type="GO" id="GO:0003676">
    <property type="term" value="F:nucleic acid binding"/>
    <property type="evidence" value="ECO:0007669"/>
    <property type="project" value="InterPro"/>
</dbReference>
<feature type="domain" description="Integrase catalytic" evidence="1">
    <location>
        <begin position="1"/>
        <end position="102"/>
    </location>
</feature>
<protein>
    <recommendedName>
        <fullName evidence="1">Integrase catalytic domain-containing protein</fullName>
    </recommendedName>
</protein>
<dbReference type="AlphaFoldDB" id="A0A8R7PQ90"/>
<dbReference type="InterPro" id="IPR012337">
    <property type="entry name" value="RNaseH-like_sf"/>
</dbReference>
<evidence type="ECO:0000313" key="3">
    <source>
        <dbReference type="Proteomes" id="UP000015106"/>
    </source>
</evidence>
<dbReference type="Gene3D" id="3.30.420.10">
    <property type="entry name" value="Ribonuclease H-like superfamily/Ribonuclease H"/>
    <property type="match status" value="1"/>
</dbReference>
<dbReference type="Gramene" id="TuG1812G0300001523.01.T01">
    <property type="protein sequence ID" value="TuG1812G0300001523.01.T01.cds364998"/>
    <property type="gene ID" value="TuG1812G0300001523.01"/>
</dbReference>
<evidence type="ECO:0000259" key="1">
    <source>
        <dbReference type="PROSITE" id="PS50994"/>
    </source>
</evidence>
<dbReference type="PANTHER" id="PTHR42648">
    <property type="entry name" value="TRANSPOSASE, PUTATIVE-RELATED"/>
    <property type="match status" value="1"/>
</dbReference>
<proteinExistence type="predicted"/>
<dbReference type="EnsemblPlants" id="TuG1812G0300001523.01.T01">
    <property type="protein sequence ID" value="TuG1812G0300001523.01.T01.cds364998"/>
    <property type="gene ID" value="TuG1812G0300001523.01"/>
</dbReference>
<sequence>MERATDLLEIIHTDVCGPMSVDARGGYHYFLTFTDDLSRYGYIYLMKHKSETFEKFKEFQSEVENHRNKKIKFLRSDRGGEYLIYEFGLHLKQCGIVSQLMP</sequence>
<dbReference type="Proteomes" id="UP000015106">
    <property type="component" value="Chromosome 3"/>
</dbReference>
<dbReference type="PANTHER" id="PTHR42648:SF27">
    <property type="entry name" value="RNA-DIRECTED DNA POLYMERASE"/>
    <property type="match status" value="1"/>
</dbReference>
<keyword evidence="3" id="KW-1185">Reference proteome</keyword>
<dbReference type="InterPro" id="IPR001584">
    <property type="entry name" value="Integrase_cat-core"/>
</dbReference>
<accession>A0A8R7PQ90</accession>
<name>A0A8R7PQ90_TRIUA</name>
<evidence type="ECO:0000313" key="2">
    <source>
        <dbReference type="EnsemblPlants" id="TuG1812G0300001523.01.T01.cds364998"/>
    </source>
</evidence>
<dbReference type="InterPro" id="IPR036397">
    <property type="entry name" value="RNaseH_sf"/>
</dbReference>
<dbReference type="InterPro" id="IPR039537">
    <property type="entry name" value="Retrotran_Ty1/copia-like"/>
</dbReference>
<reference evidence="3" key="1">
    <citation type="journal article" date="2013" name="Nature">
        <title>Draft genome of the wheat A-genome progenitor Triticum urartu.</title>
        <authorList>
            <person name="Ling H.Q."/>
            <person name="Zhao S."/>
            <person name="Liu D."/>
            <person name="Wang J."/>
            <person name="Sun H."/>
            <person name="Zhang C."/>
            <person name="Fan H."/>
            <person name="Li D."/>
            <person name="Dong L."/>
            <person name="Tao Y."/>
            <person name="Gao C."/>
            <person name="Wu H."/>
            <person name="Li Y."/>
            <person name="Cui Y."/>
            <person name="Guo X."/>
            <person name="Zheng S."/>
            <person name="Wang B."/>
            <person name="Yu K."/>
            <person name="Liang Q."/>
            <person name="Yang W."/>
            <person name="Lou X."/>
            <person name="Chen J."/>
            <person name="Feng M."/>
            <person name="Jian J."/>
            <person name="Zhang X."/>
            <person name="Luo G."/>
            <person name="Jiang Y."/>
            <person name="Liu J."/>
            <person name="Wang Z."/>
            <person name="Sha Y."/>
            <person name="Zhang B."/>
            <person name="Wu H."/>
            <person name="Tang D."/>
            <person name="Shen Q."/>
            <person name="Xue P."/>
            <person name="Zou S."/>
            <person name="Wang X."/>
            <person name="Liu X."/>
            <person name="Wang F."/>
            <person name="Yang Y."/>
            <person name="An X."/>
            <person name="Dong Z."/>
            <person name="Zhang K."/>
            <person name="Zhang X."/>
            <person name="Luo M.C."/>
            <person name="Dvorak J."/>
            <person name="Tong Y."/>
            <person name="Wang J."/>
            <person name="Yang H."/>
            <person name="Li Z."/>
            <person name="Wang D."/>
            <person name="Zhang A."/>
            <person name="Wang J."/>
        </authorList>
    </citation>
    <scope>NUCLEOTIDE SEQUENCE</scope>
    <source>
        <strain evidence="3">cv. G1812</strain>
    </source>
</reference>
<organism evidence="2 3">
    <name type="scientific">Triticum urartu</name>
    <name type="common">Red wild einkorn</name>
    <name type="synonym">Crithodium urartu</name>
    <dbReference type="NCBI Taxonomy" id="4572"/>
    <lineage>
        <taxon>Eukaryota</taxon>
        <taxon>Viridiplantae</taxon>
        <taxon>Streptophyta</taxon>
        <taxon>Embryophyta</taxon>
        <taxon>Tracheophyta</taxon>
        <taxon>Spermatophyta</taxon>
        <taxon>Magnoliopsida</taxon>
        <taxon>Liliopsida</taxon>
        <taxon>Poales</taxon>
        <taxon>Poaceae</taxon>
        <taxon>BOP clade</taxon>
        <taxon>Pooideae</taxon>
        <taxon>Triticodae</taxon>
        <taxon>Triticeae</taxon>
        <taxon>Triticinae</taxon>
        <taxon>Triticum</taxon>
    </lineage>
</organism>
<dbReference type="SUPFAM" id="SSF53098">
    <property type="entry name" value="Ribonuclease H-like"/>
    <property type="match status" value="1"/>
</dbReference>
<reference evidence="2" key="3">
    <citation type="submission" date="2022-06" db="UniProtKB">
        <authorList>
            <consortium name="EnsemblPlants"/>
        </authorList>
    </citation>
    <scope>IDENTIFICATION</scope>
</reference>
<dbReference type="GO" id="GO:0015074">
    <property type="term" value="P:DNA integration"/>
    <property type="evidence" value="ECO:0007669"/>
    <property type="project" value="InterPro"/>
</dbReference>
<dbReference type="PROSITE" id="PS50994">
    <property type="entry name" value="INTEGRASE"/>
    <property type="match status" value="1"/>
</dbReference>